<keyword evidence="7" id="KW-1133">Transmembrane helix</keyword>
<evidence type="ECO:0000313" key="8">
    <source>
        <dbReference type="EMBL" id="KAJ3562640.1"/>
    </source>
</evidence>
<feature type="region of interest" description="Disordered" evidence="6">
    <location>
        <begin position="327"/>
        <end position="353"/>
    </location>
</feature>
<dbReference type="EMBL" id="JANIEX010000846">
    <property type="protein sequence ID" value="KAJ3562640.1"/>
    <property type="molecule type" value="Genomic_DNA"/>
</dbReference>
<keyword evidence="9" id="KW-1185">Reference proteome</keyword>
<dbReference type="Proteomes" id="UP001213000">
    <property type="component" value="Unassembled WGS sequence"/>
</dbReference>
<evidence type="ECO:0000256" key="1">
    <source>
        <dbReference type="ARBA" id="ARBA00006192"/>
    </source>
</evidence>
<dbReference type="PROSITE" id="PS51375">
    <property type="entry name" value="PPR"/>
    <property type="match status" value="4"/>
</dbReference>
<comment type="function">
    <text evidence="3">Regulates mitochondrial small subunit maturation by controlling 15S rRNA 5'-end processing. Localizes to the 5' precursor of the 15S rRNA in a position that is subsequently occupied by mS47 in the mature yeast mtSSU. Uses structure and sequence-specific RNA recognition, binding to a single-stranded region of the precursor and specifically recognizing bases -6 to -1. The exchange of Ccm1 for mS47 is coupled to the irreversible removal of precursor rRNA that is accompanied by conformational changes of the mitoribosomal proteins uS5m and mS26. These conformational changes signal completion of 5'-end rRNA processing through protection of the mature 5'-end of the 15S rRNA and stabilization of mS47. The removal of the 5' precursor together with the dissociation of Ccm1 may be catalyzed by the 5'-3' exoribonuclease Pet127. Involved in the specific removal of group I introns in mitochondrial encoded transcripts.</text>
</comment>
<dbReference type="SUPFAM" id="SSF81901">
    <property type="entry name" value="HCP-like"/>
    <property type="match status" value="1"/>
</dbReference>
<dbReference type="PANTHER" id="PTHR47936:SF1">
    <property type="entry name" value="PENTATRICOPEPTIDE REPEAT-CONTAINING PROTEIN GUN1, CHLOROPLASTIC"/>
    <property type="match status" value="1"/>
</dbReference>
<comment type="caution">
    <text evidence="8">The sequence shown here is derived from an EMBL/GenBank/DDBJ whole genome shotgun (WGS) entry which is preliminary data.</text>
</comment>
<feature type="compositionally biased region" description="Low complexity" evidence="6">
    <location>
        <begin position="45"/>
        <end position="58"/>
    </location>
</feature>
<feature type="repeat" description="PPR" evidence="5">
    <location>
        <begin position="808"/>
        <end position="842"/>
    </location>
</feature>
<keyword evidence="7" id="KW-0472">Membrane</keyword>
<dbReference type="Gene3D" id="1.25.40.10">
    <property type="entry name" value="Tetratricopeptide repeat domain"/>
    <property type="match status" value="4"/>
</dbReference>
<dbReference type="GO" id="GO:0031930">
    <property type="term" value="P:mitochondria-nucleus signaling pathway"/>
    <property type="evidence" value="ECO:0007669"/>
    <property type="project" value="TreeGrafter"/>
</dbReference>
<proteinExistence type="inferred from homology"/>
<dbReference type="Pfam" id="PF01535">
    <property type="entry name" value="PPR"/>
    <property type="match status" value="3"/>
</dbReference>
<feature type="repeat" description="PPR" evidence="5">
    <location>
        <begin position="1378"/>
        <end position="1412"/>
    </location>
</feature>
<evidence type="ECO:0000256" key="4">
    <source>
        <dbReference type="ARBA" id="ARBA00044511"/>
    </source>
</evidence>
<feature type="compositionally biased region" description="Low complexity" evidence="6">
    <location>
        <begin position="327"/>
        <end position="339"/>
    </location>
</feature>
<dbReference type="Pfam" id="PF13812">
    <property type="entry name" value="PPR_3"/>
    <property type="match status" value="1"/>
</dbReference>
<feature type="repeat" description="PPR" evidence="5">
    <location>
        <begin position="1413"/>
        <end position="1443"/>
    </location>
</feature>
<evidence type="ECO:0000256" key="7">
    <source>
        <dbReference type="SAM" id="Phobius"/>
    </source>
</evidence>
<sequence>MAPIRITSTTEELGQRKISYSSHTRNHILQTRAIEFASQPPSPSPSSSSSPPSLPTTSKRPLAHTAGAAWHNAHGPYTLNHLSIWAYFALGVIMLVVGFVGVYTCLRCCRTNVVRVDEGEGEGEAERRGRGREVKWDGSIASSKVNLLTKSPRRRGKLSLAGNPISKPVLVASSSPWSGYGSSNSPILGRNIGLMGVGSSNRAENHHHHIHGRTQPVSNLDLDLFSIPFVRSKEKDLGLWREPKLSPVRGCYYSLRDYSVAGSFSSSAGHPSALPHTTARLYLVPTKGAAAMLPKVATHILHTTSRAAAQAVQAPLRNVLHTGSTNGSNIGNWNGSGSSNWGGHGTGTGSAKQNTGSRYYSSFNAAGRAVSQANAVSANDGSFAQSDENDDHLPRRVVVIQTKSGESSSSKRHRIRSSSVSLTQAESLGVLKTLQLQGRTRFLHTSIEGAPQSQRQSITPATPLAPSTKLDVVFGWPGQASTLPESPVRPRRNSIASVDDLDASAIELTDPALEQIDQVIRSRRNSTSSVEESVQSEQSSVDTKPTTPPTSPLTSEQPAVSSPHVALPSTSTDSRFSYLVEARASNDPHHVAEAVARFRTESRDATVKDFNLALEALSVTREAESAMPMLEVYNDMIKHSVHPNLTTYNLLLTSLTARAAEVTKTLESIITTRRRIQLYGEWYGATLSKVESQREILILELGEVCSSVASLFSVSKATVGALPLDTYAAILRTCRDNKYSDLALEVFRRAEQSFPKLTPQFYEYMIQIYGRGRDMRRAHYYFGRHNDAASQGKLLLPDKSSPDYVKQHIQIWNALIEAYFRCGHPDEAVESLSTMISSSANFKYGDSPLPAASTYTTILKGFCNSGDINSALTWYDRLYKQGVSVEGEYMPTQQPIKPSLEATMTILDILGAQGLVPEMNKLFSTMEITPETEFVPFFVYSANMGVIAKSSDPQGAKEILDHLASQVFPKMEVNNNFDMAYSIALQYLNRGFVDRSYRFFADFFNATAARVGALKPTSPVRVSATVALRNTFFGFVTAFFESTAPRGQITPEAAASILYMACVSGLSFLFPATHKYILHIYGLAKNDSHFPVDKITAVGWQELLRMAVRVESSTPHSSPSSAHIANYAFGGVFSLVEDLAKYQVDVSTFPESLMEQTIQHLVSLYGPHSVVGAFEQFGDSFKQALDSSPTIKTLVFGDAAMEPSPTSPQVKAIQKNRRALYMDAKQTKTIDDILLRQSNNRSQVMAAYDAFKSGLHKHRIPALRTLGRLIQGLGRQGEVQKVHELYEVAQVAYKSLQVTGVNLHDGWVCIEDSMIIALAHAGDIDNAHIHRLRLIDQGAAPSADAYGALILYVKDTTDDAANALMLFREAQAANIQMNIYLFNNIISKLAKARKADYALELFHQMKAQGIQPTSITYGALIGACARVGDITSSEALFKEMVEHKNFRARVPPYNTMMQLYTQTKPNRERALWFYEELCKAGVQCTAHTYKLLLDAYGSIEPVDIPSMEAVFRDLQNDPNVQINGTHYASLINAYGCVQRDLDKAIATFDSVPPASSGGPLDAVVFESIINVFVSHRRTDLIPEYISKMTAAGVHMTAYIANFLIKGYAINGELDKAREIFESLIDPPQGVAAPNNHAPHDPSVATSVGWMEPVYREPSTWEAMVRAELGAGHRDRASELLERLKSRQYPEAVYNRISGVMVDHSAVLA</sequence>
<dbReference type="InterPro" id="IPR011990">
    <property type="entry name" value="TPR-like_helical_dom_sf"/>
</dbReference>
<evidence type="ECO:0000256" key="6">
    <source>
        <dbReference type="SAM" id="MobiDB-lite"/>
    </source>
</evidence>
<feature type="repeat" description="PPR" evidence="5">
    <location>
        <begin position="851"/>
        <end position="885"/>
    </location>
</feature>
<reference evidence="8" key="1">
    <citation type="submission" date="2022-07" db="EMBL/GenBank/DDBJ databases">
        <title>Genome Sequence of Leucocoprinus birnbaumii.</title>
        <authorList>
            <person name="Buettner E."/>
        </authorList>
    </citation>
    <scope>NUCLEOTIDE SEQUENCE</scope>
    <source>
        <strain evidence="8">VT141</strain>
    </source>
</reference>
<evidence type="ECO:0000313" key="9">
    <source>
        <dbReference type="Proteomes" id="UP001213000"/>
    </source>
</evidence>
<dbReference type="InterPro" id="IPR002885">
    <property type="entry name" value="PPR_rpt"/>
</dbReference>
<dbReference type="NCBIfam" id="TIGR00756">
    <property type="entry name" value="PPR"/>
    <property type="match status" value="3"/>
</dbReference>
<organism evidence="8 9">
    <name type="scientific">Leucocoprinus birnbaumii</name>
    <dbReference type="NCBI Taxonomy" id="56174"/>
    <lineage>
        <taxon>Eukaryota</taxon>
        <taxon>Fungi</taxon>
        <taxon>Dikarya</taxon>
        <taxon>Basidiomycota</taxon>
        <taxon>Agaricomycotina</taxon>
        <taxon>Agaricomycetes</taxon>
        <taxon>Agaricomycetidae</taxon>
        <taxon>Agaricales</taxon>
        <taxon>Agaricineae</taxon>
        <taxon>Agaricaceae</taxon>
        <taxon>Leucocoprinus</taxon>
    </lineage>
</organism>
<gene>
    <name evidence="8" type="ORF">NP233_g9448</name>
</gene>
<feature type="region of interest" description="Disordered" evidence="6">
    <location>
        <begin position="524"/>
        <end position="570"/>
    </location>
</feature>
<evidence type="ECO:0000256" key="3">
    <source>
        <dbReference type="ARBA" id="ARBA00044493"/>
    </source>
</evidence>
<keyword evidence="7" id="KW-0812">Transmembrane</keyword>
<dbReference type="PANTHER" id="PTHR47936">
    <property type="entry name" value="PPR_LONG DOMAIN-CONTAINING PROTEIN"/>
    <property type="match status" value="1"/>
</dbReference>
<protein>
    <recommendedName>
        <fullName evidence="10">Pentacotripeptide-repeat region of PRORP domain-containing protein</fullName>
    </recommendedName>
</protein>
<feature type="transmembrane region" description="Helical" evidence="7">
    <location>
        <begin position="84"/>
        <end position="103"/>
    </location>
</feature>
<comment type="similarity">
    <text evidence="1">Belongs to the CCM1 family.</text>
</comment>
<evidence type="ECO:0000256" key="5">
    <source>
        <dbReference type="PROSITE-ProRule" id="PRU00708"/>
    </source>
</evidence>
<evidence type="ECO:0000256" key="2">
    <source>
        <dbReference type="ARBA" id="ARBA00022737"/>
    </source>
</evidence>
<comment type="subunit">
    <text evidence="4">Binds to mitochondrial small subunit 15S rRNA.</text>
</comment>
<name>A0AAD5VQW7_9AGAR</name>
<feature type="region of interest" description="Disordered" evidence="6">
    <location>
        <begin position="37"/>
        <end position="60"/>
    </location>
</feature>
<accession>A0AAD5VQW7</accession>
<feature type="compositionally biased region" description="Low complexity" evidence="6">
    <location>
        <begin position="528"/>
        <end position="545"/>
    </location>
</feature>
<keyword evidence="2" id="KW-0677">Repeat</keyword>
<evidence type="ECO:0008006" key="10">
    <source>
        <dbReference type="Google" id="ProtNLM"/>
    </source>
</evidence>